<protein>
    <submittedName>
        <fullName evidence="2">Uncharacterized protein</fullName>
    </submittedName>
</protein>
<organism evidence="2 3">
    <name type="scientific">Bdellovibrio svalbardensis</name>
    <dbReference type="NCBI Taxonomy" id="2972972"/>
    <lineage>
        <taxon>Bacteria</taxon>
        <taxon>Pseudomonadati</taxon>
        <taxon>Bdellovibrionota</taxon>
        <taxon>Bdellovibrionia</taxon>
        <taxon>Bdellovibrionales</taxon>
        <taxon>Pseudobdellovibrionaceae</taxon>
        <taxon>Bdellovibrio</taxon>
    </lineage>
</organism>
<keyword evidence="3" id="KW-1185">Reference proteome</keyword>
<dbReference type="Proteomes" id="UP001152321">
    <property type="component" value="Unassembled WGS sequence"/>
</dbReference>
<name>A0ABT6DL60_9BACT</name>
<reference evidence="2" key="1">
    <citation type="submission" date="2022-08" db="EMBL/GenBank/DDBJ databases">
        <title>Novel Bdellovibrio Species Isolated from Svalbard: Designation Bdellovibrio svalbardensis.</title>
        <authorList>
            <person name="Mitchell R.J."/>
            <person name="Choi S.Y."/>
        </authorList>
    </citation>
    <scope>NUCLEOTIDE SEQUENCE</scope>
    <source>
        <strain evidence="2">PAP01</strain>
    </source>
</reference>
<feature type="chain" id="PRO_5046743721" evidence="1">
    <location>
        <begin position="22"/>
        <end position="315"/>
    </location>
</feature>
<feature type="signal peptide" evidence="1">
    <location>
        <begin position="1"/>
        <end position="21"/>
    </location>
</feature>
<evidence type="ECO:0000313" key="2">
    <source>
        <dbReference type="EMBL" id="MDG0817615.1"/>
    </source>
</evidence>
<accession>A0ABT6DL60</accession>
<evidence type="ECO:0000313" key="3">
    <source>
        <dbReference type="Proteomes" id="UP001152321"/>
    </source>
</evidence>
<evidence type="ECO:0000256" key="1">
    <source>
        <dbReference type="SAM" id="SignalP"/>
    </source>
</evidence>
<dbReference type="RefSeq" id="WP_277579087.1">
    <property type="nucleotide sequence ID" value="NZ_JANRMI010000004.1"/>
</dbReference>
<dbReference type="EMBL" id="JANRMI010000004">
    <property type="protein sequence ID" value="MDG0817615.1"/>
    <property type="molecule type" value="Genomic_DNA"/>
</dbReference>
<gene>
    <name evidence="2" type="ORF">NWE73_14640</name>
</gene>
<comment type="caution">
    <text evidence="2">The sequence shown here is derived from an EMBL/GenBank/DDBJ whole genome shotgun (WGS) entry which is preliminary data.</text>
</comment>
<proteinExistence type="predicted"/>
<sequence length="315" mass="35589">MMKLRFFFSLTSLLVTQQVFAMDLPFDNMNGFPSNKIKIDYSGWTEPVEPMNFNRAGVQIPLYFSETDTLRMSVKGSHLSVPKGVHIPGSDLIEVPESLSSLEAGLQYTKKLEGEKTLGAGFSYGSASDSLFASKDSIAVSANVFYSLPSEKNDRWIWALFYSNNSPVFRGPVPSVAYFFKRDKIMGAVGIPFVFLRWTPSEEPWAFTFFDLGTIVKTELSYGPPVAQAMVGFDWNQQTWLRYDVKNSDNKLYFDEKKVFVGTRFLLAKLVFTELQVGQAFDRSFYEGQGLGRKETGTAYIPSSWFAAWSAKIQF</sequence>
<keyword evidence="1" id="KW-0732">Signal</keyword>